<reference evidence="1 2" key="1">
    <citation type="submission" date="2020-10" db="EMBL/GenBank/DDBJ databases">
        <title>Sequencing the genomes of 1000 actinobacteria strains.</title>
        <authorList>
            <person name="Klenk H.-P."/>
        </authorList>
    </citation>
    <scope>NUCLEOTIDE SEQUENCE [LARGE SCALE GENOMIC DNA]</scope>
    <source>
        <strain evidence="1 2">DSM 45157</strain>
    </source>
</reference>
<keyword evidence="2" id="KW-1185">Reference proteome</keyword>
<organism evidence="1 2">
    <name type="scientific">Nocardiopsis terrae</name>
    <dbReference type="NCBI Taxonomy" id="372655"/>
    <lineage>
        <taxon>Bacteria</taxon>
        <taxon>Bacillati</taxon>
        <taxon>Actinomycetota</taxon>
        <taxon>Actinomycetes</taxon>
        <taxon>Streptosporangiales</taxon>
        <taxon>Nocardiopsidaceae</taxon>
        <taxon>Nocardiopsis</taxon>
    </lineage>
</organism>
<dbReference type="Proteomes" id="UP000598217">
    <property type="component" value="Unassembled WGS sequence"/>
</dbReference>
<sequence length="76" mass="8349">MTTTDTGHRMLMVMSTGHDLPVNTVTTANGAVTRVDVPGDLASHLDYLAEFARTYLEASERERNNIRDAIDQATGR</sequence>
<dbReference type="RefSeq" id="WP_191272250.1">
    <property type="nucleotide sequence ID" value="NZ_BMXJ01000005.1"/>
</dbReference>
<dbReference type="EMBL" id="JADBDY010000001">
    <property type="protein sequence ID" value="MBE1459118.1"/>
    <property type="molecule type" value="Genomic_DNA"/>
</dbReference>
<gene>
    <name evidence="1" type="ORF">H4W79_003332</name>
</gene>
<evidence type="ECO:0000313" key="2">
    <source>
        <dbReference type="Proteomes" id="UP000598217"/>
    </source>
</evidence>
<accession>A0ABR9HJD4</accession>
<name>A0ABR9HJD4_9ACTN</name>
<evidence type="ECO:0008006" key="3">
    <source>
        <dbReference type="Google" id="ProtNLM"/>
    </source>
</evidence>
<proteinExistence type="predicted"/>
<comment type="caution">
    <text evidence="1">The sequence shown here is derived from an EMBL/GenBank/DDBJ whole genome shotgun (WGS) entry which is preliminary data.</text>
</comment>
<protein>
    <recommendedName>
        <fullName evidence="3">DUF5753 domain-containing protein</fullName>
    </recommendedName>
</protein>
<evidence type="ECO:0000313" key="1">
    <source>
        <dbReference type="EMBL" id="MBE1459118.1"/>
    </source>
</evidence>